<dbReference type="Proteomes" id="UP000593594">
    <property type="component" value="Chromosome"/>
</dbReference>
<evidence type="ECO:0000313" key="4">
    <source>
        <dbReference type="Proteomes" id="UP000593594"/>
    </source>
</evidence>
<evidence type="ECO:0000256" key="2">
    <source>
        <dbReference type="SAM" id="Phobius"/>
    </source>
</evidence>
<gene>
    <name evidence="3" type="primary">lptC</name>
    <name evidence="3" type="ORF">HW532_07615</name>
</gene>
<dbReference type="AlphaFoldDB" id="A0A7S8C3B5"/>
<accession>A0A7S8C3B5</accession>
<keyword evidence="2" id="KW-1133">Transmembrane helix</keyword>
<feature type="compositionally biased region" description="Polar residues" evidence="1">
    <location>
        <begin position="12"/>
        <end position="21"/>
    </location>
</feature>
<evidence type="ECO:0000256" key="1">
    <source>
        <dbReference type="SAM" id="MobiDB-lite"/>
    </source>
</evidence>
<dbReference type="InterPro" id="IPR010664">
    <property type="entry name" value="LipoPS_assembly_LptC-rel"/>
</dbReference>
<keyword evidence="4" id="KW-1185">Reference proteome</keyword>
<feature type="region of interest" description="Disordered" evidence="1">
    <location>
        <begin position="1"/>
        <end position="33"/>
    </location>
</feature>
<evidence type="ECO:0000313" key="3">
    <source>
        <dbReference type="EMBL" id="QPC42581.1"/>
    </source>
</evidence>
<dbReference type="Pfam" id="PF06835">
    <property type="entry name" value="LptC"/>
    <property type="match status" value="1"/>
</dbReference>
<organism evidence="3 4">
    <name type="scientific">Kaustia mangrovi</name>
    <dbReference type="NCBI Taxonomy" id="2593653"/>
    <lineage>
        <taxon>Bacteria</taxon>
        <taxon>Pseudomonadati</taxon>
        <taxon>Pseudomonadota</taxon>
        <taxon>Alphaproteobacteria</taxon>
        <taxon>Hyphomicrobiales</taxon>
        <taxon>Parvibaculaceae</taxon>
        <taxon>Kaustia</taxon>
    </lineage>
</organism>
<reference evidence="3 4" key="1">
    <citation type="submission" date="2020-06" db="EMBL/GenBank/DDBJ databases">
        <title>Genome sequence of 2 isolates from Red Sea Mangroves.</title>
        <authorList>
            <person name="Sefrji F."/>
            <person name="Michoud G."/>
            <person name="Merlino G."/>
            <person name="Daffonchio D."/>
        </authorList>
    </citation>
    <scope>NUCLEOTIDE SEQUENCE [LARGE SCALE GENOMIC DNA]</scope>
    <source>
        <strain evidence="3 4">R1DC25</strain>
    </source>
</reference>
<keyword evidence="2" id="KW-0812">Transmembrane</keyword>
<name>A0A7S8C3B5_9HYPH</name>
<dbReference type="RefSeq" id="WP_213163816.1">
    <property type="nucleotide sequence ID" value="NZ_CP058214.1"/>
</dbReference>
<protein>
    <submittedName>
        <fullName evidence="3">LPS export ABC transporter periplasmic protein LptC</fullName>
    </submittedName>
</protein>
<sequence>MRRSGGLDMVATNPQVKTPHSASAPDRRTPAAGRTGGMIRRARFMAWALTAALVGLVVFFLVQLGMFDGTVPKMPAEDRATPPADSLEIQKPRFTGFDRENQAYEVTAKSARQSETEPNIVYLEAVRGELKLKGSGDLLAIVADDGVYDSESDTLDLSGNVRLTSTGQYTAQLDKAQILLKNWRLRSEEPVDVVFSDGTIHARGIEIWDDGRKILFLNTVRGTVSGDRGKQDSQ</sequence>
<dbReference type="EMBL" id="CP058214">
    <property type="protein sequence ID" value="QPC42581.1"/>
    <property type="molecule type" value="Genomic_DNA"/>
</dbReference>
<feature type="transmembrane region" description="Helical" evidence="2">
    <location>
        <begin position="44"/>
        <end position="66"/>
    </location>
</feature>
<dbReference type="KEGG" id="kmn:HW532_07615"/>
<proteinExistence type="predicted"/>
<keyword evidence="2" id="KW-0472">Membrane</keyword>
<dbReference type="Gene3D" id="2.60.450.10">
    <property type="entry name" value="Lipopolysaccharide (LPS) transport protein A like domain"/>
    <property type="match status" value="1"/>
</dbReference>